<dbReference type="PROSITE" id="PS50013">
    <property type="entry name" value="CHROMO_2"/>
    <property type="match status" value="1"/>
</dbReference>
<evidence type="ECO:0000256" key="1">
    <source>
        <dbReference type="SAM" id="MobiDB-lite"/>
    </source>
</evidence>
<comment type="caution">
    <text evidence="3">The sequence shown here is derived from an EMBL/GenBank/DDBJ whole genome shotgun (WGS) entry which is preliminary data.</text>
</comment>
<dbReference type="GeneID" id="94839313"/>
<keyword evidence="4" id="KW-1185">Reference proteome</keyword>
<dbReference type="InterPro" id="IPR023780">
    <property type="entry name" value="Chromo_domain"/>
</dbReference>
<dbReference type="Pfam" id="PF00385">
    <property type="entry name" value="Chromo"/>
    <property type="match status" value="1"/>
</dbReference>
<accession>A0A1J4K8X2</accession>
<name>A0A1J4K8X2_9EUKA</name>
<sequence length="203" mass="23271">MCFGIHPFYVERTFINSQMIEMSSASSSSDDDRVIRSIKSNSESVPEVESSDAEEVKSPSSDDAEVQSISDPEEEEKEIETIIDHRPKGGTVQYLVRYKNFPKFANEWIDEGKLADKSDLILEYLNGSTYIPPQKVKFDFRKNKFEITGAFIKKDKTYYNVLFDNGDESSISSKKLKILDPIKLIHYLEEYVVLNDKVDIVSE</sequence>
<dbReference type="Gene3D" id="2.40.50.40">
    <property type="match status" value="1"/>
</dbReference>
<dbReference type="Proteomes" id="UP000179807">
    <property type="component" value="Unassembled WGS sequence"/>
</dbReference>
<evidence type="ECO:0000259" key="2">
    <source>
        <dbReference type="PROSITE" id="PS50013"/>
    </source>
</evidence>
<reference evidence="3" key="1">
    <citation type="submission" date="2016-10" db="EMBL/GenBank/DDBJ databases">
        <authorList>
            <person name="Benchimol M."/>
            <person name="Almeida L.G."/>
            <person name="Vasconcelos A.T."/>
            <person name="Perreira-Neves A."/>
            <person name="Rosa I.A."/>
            <person name="Tasca T."/>
            <person name="Bogo M.R."/>
            <person name="de Souza W."/>
        </authorList>
    </citation>
    <scope>NUCLEOTIDE SEQUENCE [LARGE SCALE GENOMIC DNA]</scope>
    <source>
        <strain evidence="3">K</strain>
    </source>
</reference>
<evidence type="ECO:0000313" key="4">
    <source>
        <dbReference type="Proteomes" id="UP000179807"/>
    </source>
</evidence>
<organism evidence="3 4">
    <name type="scientific">Tritrichomonas foetus</name>
    <dbReference type="NCBI Taxonomy" id="1144522"/>
    <lineage>
        <taxon>Eukaryota</taxon>
        <taxon>Metamonada</taxon>
        <taxon>Parabasalia</taxon>
        <taxon>Tritrichomonadida</taxon>
        <taxon>Tritrichomonadidae</taxon>
        <taxon>Tritrichomonas</taxon>
    </lineage>
</organism>
<protein>
    <recommendedName>
        <fullName evidence="2">Chromo domain-containing protein</fullName>
    </recommendedName>
</protein>
<feature type="region of interest" description="Disordered" evidence="1">
    <location>
        <begin position="23"/>
        <end position="77"/>
    </location>
</feature>
<dbReference type="CDD" id="cd00024">
    <property type="entry name" value="CD_CSD"/>
    <property type="match status" value="1"/>
</dbReference>
<dbReference type="InterPro" id="IPR000953">
    <property type="entry name" value="Chromo/chromo_shadow_dom"/>
</dbReference>
<proteinExistence type="predicted"/>
<dbReference type="EMBL" id="MLAK01000734">
    <property type="protein sequence ID" value="OHT06164.1"/>
    <property type="molecule type" value="Genomic_DNA"/>
</dbReference>
<dbReference type="VEuPathDB" id="TrichDB:TRFO_25858"/>
<dbReference type="InterPro" id="IPR016197">
    <property type="entry name" value="Chromo-like_dom_sf"/>
</dbReference>
<gene>
    <name evidence="3" type="ORF">TRFO_25858</name>
</gene>
<dbReference type="SUPFAM" id="SSF54160">
    <property type="entry name" value="Chromo domain-like"/>
    <property type="match status" value="1"/>
</dbReference>
<dbReference type="SMART" id="SM00298">
    <property type="entry name" value="CHROMO"/>
    <property type="match status" value="1"/>
</dbReference>
<evidence type="ECO:0000313" key="3">
    <source>
        <dbReference type="EMBL" id="OHT06164.1"/>
    </source>
</evidence>
<feature type="domain" description="Chromo" evidence="2">
    <location>
        <begin position="77"/>
        <end position="124"/>
    </location>
</feature>
<dbReference type="RefSeq" id="XP_068359300.1">
    <property type="nucleotide sequence ID" value="XM_068504609.1"/>
</dbReference>
<dbReference type="AlphaFoldDB" id="A0A1J4K8X2"/>